<keyword evidence="3" id="KW-1185">Reference proteome</keyword>
<feature type="transmembrane region" description="Helical" evidence="1">
    <location>
        <begin position="176"/>
        <end position="195"/>
    </location>
</feature>
<feature type="transmembrane region" description="Helical" evidence="1">
    <location>
        <begin position="28"/>
        <end position="53"/>
    </location>
</feature>
<gene>
    <name evidence="2" type="ORF">DKK78_01500</name>
</gene>
<feature type="transmembrane region" description="Helical" evidence="1">
    <location>
        <begin position="254"/>
        <end position="274"/>
    </location>
</feature>
<evidence type="ECO:0000256" key="1">
    <source>
        <dbReference type="SAM" id="Phobius"/>
    </source>
</evidence>
<sequence length="289" mass="33537">MTILVLFLQTDILLPQGLFWHLFLNSSFFLRILLDVCLVEILWTFGILTLFLYSAHINIVNRINVISLIILMSIYSVIAYFISINTNIHLQTLSPFGQIFLSIIFAIIRYLLEALLLYYLIEFSKGYFVKSQNKFRLTEKNLSQIHYIVFSTFSCFILLKGYILESNAFTALFSGTLHNYLATIYLFAVLLGLIISKRNFKIFSDKIRYGKLVKSISISSIFILSVIFIVFSLIDNNPSKYYVDSFSAIFNSIHKLFLLLLLSSLICIILNITTQYHFNKTRIRDNKID</sequence>
<evidence type="ECO:0000313" key="2">
    <source>
        <dbReference type="EMBL" id="PXY91044.1"/>
    </source>
</evidence>
<keyword evidence="1" id="KW-0472">Membrane</keyword>
<organism evidence="2 3">
    <name type="scientific">Gilliamella apis</name>
    <dbReference type="NCBI Taxonomy" id="1970738"/>
    <lineage>
        <taxon>Bacteria</taxon>
        <taxon>Pseudomonadati</taxon>
        <taxon>Pseudomonadota</taxon>
        <taxon>Gammaproteobacteria</taxon>
        <taxon>Orbales</taxon>
        <taxon>Orbaceae</taxon>
        <taxon>Gilliamella</taxon>
    </lineage>
</organism>
<dbReference type="Proteomes" id="UP000247673">
    <property type="component" value="Unassembled WGS sequence"/>
</dbReference>
<evidence type="ECO:0000313" key="3">
    <source>
        <dbReference type="Proteomes" id="UP000247673"/>
    </source>
</evidence>
<keyword evidence="1" id="KW-1133">Transmembrane helix</keyword>
<feature type="transmembrane region" description="Helical" evidence="1">
    <location>
        <begin position="96"/>
        <end position="121"/>
    </location>
</feature>
<name>A0A2V4DPU4_9GAMM</name>
<feature type="transmembrane region" description="Helical" evidence="1">
    <location>
        <begin position="142"/>
        <end position="164"/>
    </location>
</feature>
<feature type="transmembrane region" description="Helical" evidence="1">
    <location>
        <begin position="216"/>
        <end position="234"/>
    </location>
</feature>
<dbReference type="EMBL" id="QGLO01000004">
    <property type="protein sequence ID" value="PXY91044.1"/>
    <property type="molecule type" value="Genomic_DNA"/>
</dbReference>
<reference evidence="2 3" key="1">
    <citation type="submission" date="2018-05" db="EMBL/GenBank/DDBJ databases">
        <title>Reference genomes for bee gut microbiota database.</title>
        <authorList>
            <person name="Ellegaard K.M."/>
        </authorList>
    </citation>
    <scope>NUCLEOTIDE SEQUENCE [LARGE SCALE GENOMIC DNA]</scope>
    <source>
        <strain evidence="2 3">ESL0172</strain>
    </source>
</reference>
<accession>A0A2V4DPU4</accession>
<keyword evidence="1" id="KW-0812">Transmembrane</keyword>
<feature type="transmembrane region" description="Helical" evidence="1">
    <location>
        <begin position="65"/>
        <end position="84"/>
    </location>
</feature>
<comment type="caution">
    <text evidence="2">The sequence shown here is derived from an EMBL/GenBank/DDBJ whole genome shotgun (WGS) entry which is preliminary data.</text>
</comment>
<dbReference type="AlphaFoldDB" id="A0A2V4DPU4"/>
<proteinExistence type="predicted"/>
<protein>
    <submittedName>
        <fullName evidence="2">Uncharacterized protein</fullName>
    </submittedName>
</protein>